<keyword evidence="3" id="KW-0274">FAD</keyword>
<dbReference type="Gene3D" id="3.50.50.60">
    <property type="entry name" value="FAD/NAD(P)-binding domain"/>
    <property type="match status" value="1"/>
</dbReference>
<dbReference type="OrthoDB" id="9782160at2"/>
<dbReference type="Pfam" id="PF01494">
    <property type="entry name" value="FAD_binding_3"/>
    <property type="match status" value="1"/>
</dbReference>
<dbReference type="InterPro" id="IPR050493">
    <property type="entry name" value="FAD-dep_Monooxygenase_BioMet"/>
</dbReference>
<dbReference type="PANTHER" id="PTHR13789">
    <property type="entry name" value="MONOOXYGENASE"/>
    <property type="match status" value="1"/>
</dbReference>
<evidence type="ECO:0000313" key="7">
    <source>
        <dbReference type="EMBL" id="RFA08111.1"/>
    </source>
</evidence>
<name>A0A3E0VEE6_9MICO</name>
<dbReference type="Proteomes" id="UP000256486">
    <property type="component" value="Unassembled WGS sequence"/>
</dbReference>
<dbReference type="GO" id="GO:0071949">
    <property type="term" value="F:FAD binding"/>
    <property type="evidence" value="ECO:0007669"/>
    <property type="project" value="InterPro"/>
</dbReference>
<reference evidence="7 8" key="1">
    <citation type="submission" date="2017-04" db="EMBL/GenBank/DDBJ databases">
        <title>Comparative genome analysis of Subtercola boreus.</title>
        <authorList>
            <person name="Cho Y.-J."/>
            <person name="Cho A."/>
            <person name="Kim O.-S."/>
            <person name="Lee J.-I."/>
        </authorList>
    </citation>
    <scope>NUCLEOTIDE SEQUENCE [LARGE SCALE GENOMIC DNA]</scope>
    <source>
        <strain evidence="7 8">K300</strain>
    </source>
</reference>
<accession>A0A3E0VEE6</accession>
<evidence type="ECO:0000256" key="1">
    <source>
        <dbReference type="ARBA" id="ARBA00001974"/>
    </source>
</evidence>
<evidence type="ECO:0000259" key="6">
    <source>
        <dbReference type="Pfam" id="PF01494"/>
    </source>
</evidence>
<dbReference type="RefSeq" id="WP_116413527.1">
    <property type="nucleotide sequence ID" value="NZ_NBWZ01000001.1"/>
</dbReference>
<evidence type="ECO:0000256" key="3">
    <source>
        <dbReference type="ARBA" id="ARBA00022827"/>
    </source>
</evidence>
<protein>
    <submittedName>
        <fullName evidence="7">Salicylate hydroxylase</fullName>
    </submittedName>
</protein>
<comment type="cofactor">
    <cofactor evidence="1">
        <name>FAD</name>
        <dbReference type="ChEBI" id="CHEBI:57692"/>
    </cofactor>
</comment>
<evidence type="ECO:0000256" key="2">
    <source>
        <dbReference type="ARBA" id="ARBA00022630"/>
    </source>
</evidence>
<comment type="caution">
    <text evidence="7">The sequence shown here is derived from an EMBL/GenBank/DDBJ whole genome shotgun (WGS) entry which is preliminary data.</text>
</comment>
<keyword evidence="4" id="KW-0560">Oxidoreductase</keyword>
<organism evidence="7 8">
    <name type="scientific">Subtercola boreus</name>
    <dbReference type="NCBI Taxonomy" id="120213"/>
    <lineage>
        <taxon>Bacteria</taxon>
        <taxon>Bacillati</taxon>
        <taxon>Actinomycetota</taxon>
        <taxon>Actinomycetes</taxon>
        <taxon>Micrococcales</taxon>
        <taxon>Microbacteriaceae</taxon>
        <taxon>Subtercola</taxon>
    </lineage>
</organism>
<dbReference type="AlphaFoldDB" id="A0A3E0VEE6"/>
<dbReference type="SUPFAM" id="SSF51905">
    <property type="entry name" value="FAD/NAD(P)-binding domain"/>
    <property type="match status" value="1"/>
</dbReference>
<evidence type="ECO:0000256" key="4">
    <source>
        <dbReference type="ARBA" id="ARBA00023002"/>
    </source>
</evidence>
<sequence length="411" mass="44664">MTKKGRVIVMGAGPAGMAAALSISQTEHDVIMLERYPAARPAGNILNLWPPPIKALGLMGVDTVDLGAPCQSEFRSASGRVRAVVHLPQDVVDQFGGGFIGMLRPQLYSRLLQTIPEGVLRTNTQVESFEQDDSGVRLKLADGSVLEADLLVGADGIDSLVRRTLWGDAPKREHNLHIIGGFTFDDTLDVPTGRCVVSHTRTIQGSWTSIRHEGRAGYQWWVLGAFDSSKEFTGDLHETATAMAKGFASPLPELIAATDPARLQRWPIRDRPPLEKWSKGRATLVGDAAHPTSPYAAYGAGMSIEDGYFLGRRIAGVDISDPVALASALEAYETPRKPHTAFQVDTAYKLGKIFHHIPAPLRPVRDLFFDHSPFLQKMIGDGTPGEILTQLDQIDVVEREFQSKSGAQASA</sequence>
<evidence type="ECO:0000313" key="8">
    <source>
        <dbReference type="Proteomes" id="UP000256486"/>
    </source>
</evidence>
<keyword evidence="2" id="KW-0285">Flavoprotein</keyword>
<dbReference type="EMBL" id="NBWZ01000001">
    <property type="protein sequence ID" value="RFA08111.1"/>
    <property type="molecule type" value="Genomic_DNA"/>
</dbReference>
<evidence type="ECO:0000256" key="5">
    <source>
        <dbReference type="ARBA" id="ARBA00023033"/>
    </source>
</evidence>
<dbReference type="InterPro" id="IPR036188">
    <property type="entry name" value="FAD/NAD-bd_sf"/>
</dbReference>
<dbReference type="GO" id="GO:0004497">
    <property type="term" value="F:monooxygenase activity"/>
    <property type="evidence" value="ECO:0007669"/>
    <property type="project" value="UniProtKB-KW"/>
</dbReference>
<proteinExistence type="predicted"/>
<feature type="domain" description="FAD-binding" evidence="6">
    <location>
        <begin position="120"/>
        <end position="342"/>
    </location>
</feature>
<dbReference type="InterPro" id="IPR002938">
    <property type="entry name" value="FAD-bd"/>
</dbReference>
<dbReference type="PRINTS" id="PR00420">
    <property type="entry name" value="RNGMNOXGNASE"/>
</dbReference>
<dbReference type="PANTHER" id="PTHR13789:SF318">
    <property type="entry name" value="GERANYLGERANYL DIPHOSPHATE REDUCTASE"/>
    <property type="match status" value="1"/>
</dbReference>
<keyword evidence="8" id="KW-1185">Reference proteome</keyword>
<keyword evidence="5" id="KW-0503">Monooxygenase</keyword>
<gene>
    <name evidence="7" type="ORF">B7R54_01935</name>
</gene>